<feature type="region of interest" description="Disordered" evidence="1">
    <location>
        <begin position="89"/>
        <end position="110"/>
    </location>
</feature>
<accession>A0ABU6ZHA9</accession>
<organism evidence="2 3">
    <name type="scientific">Stylosanthes scabra</name>
    <dbReference type="NCBI Taxonomy" id="79078"/>
    <lineage>
        <taxon>Eukaryota</taxon>
        <taxon>Viridiplantae</taxon>
        <taxon>Streptophyta</taxon>
        <taxon>Embryophyta</taxon>
        <taxon>Tracheophyta</taxon>
        <taxon>Spermatophyta</taxon>
        <taxon>Magnoliopsida</taxon>
        <taxon>eudicotyledons</taxon>
        <taxon>Gunneridae</taxon>
        <taxon>Pentapetalae</taxon>
        <taxon>rosids</taxon>
        <taxon>fabids</taxon>
        <taxon>Fabales</taxon>
        <taxon>Fabaceae</taxon>
        <taxon>Papilionoideae</taxon>
        <taxon>50 kb inversion clade</taxon>
        <taxon>dalbergioids sensu lato</taxon>
        <taxon>Dalbergieae</taxon>
        <taxon>Pterocarpus clade</taxon>
        <taxon>Stylosanthes</taxon>
    </lineage>
</organism>
<keyword evidence="3" id="KW-1185">Reference proteome</keyword>
<feature type="region of interest" description="Disordered" evidence="1">
    <location>
        <begin position="215"/>
        <end position="243"/>
    </location>
</feature>
<reference evidence="2 3" key="1">
    <citation type="journal article" date="2023" name="Plants (Basel)">
        <title>Bridging the Gap: Combining Genomics and Transcriptomics Approaches to Understand Stylosanthes scabra, an Orphan Legume from the Brazilian Caatinga.</title>
        <authorList>
            <person name="Ferreira-Neto J.R.C."/>
            <person name="da Silva M.D."/>
            <person name="Binneck E."/>
            <person name="de Melo N.F."/>
            <person name="da Silva R.H."/>
            <person name="de Melo A.L.T.M."/>
            <person name="Pandolfi V."/>
            <person name="Bustamante F.O."/>
            <person name="Brasileiro-Vidal A.C."/>
            <person name="Benko-Iseppon A.M."/>
        </authorList>
    </citation>
    <scope>NUCLEOTIDE SEQUENCE [LARGE SCALE GENOMIC DNA]</scope>
    <source>
        <tissue evidence="2">Leaves</tissue>
    </source>
</reference>
<comment type="caution">
    <text evidence="2">The sequence shown here is derived from an EMBL/GenBank/DDBJ whole genome shotgun (WGS) entry which is preliminary data.</text>
</comment>
<feature type="compositionally biased region" description="Polar residues" evidence="1">
    <location>
        <begin position="89"/>
        <end position="99"/>
    </location>
</feature>
<protein>
    <submittedName>
        <fullName evidence="2">Uncharacterized protein</fullName>
    </submittedName>
</protein>
<name>A0ABU6ZHA9_9FABA</name>
<proteinExistence type="predicted"/>
<sequence length="468" mass="51912">MGDHGAGKGTAELSALTAAMIQLNATMADASKNLLQVLQGNVLGMKQVDIATGEMRRAISLVDACMAMVRKSHILTSPVVVVSDVMTSGAESQGAGNENTQRDPKGKAPVEYTSGVEIGDSGGCARSGRAPCLVGGYGDQTIMLGPMLHEDASRLFNTIHAPMNTLTGSRSSMGVAPYVPMCVGAPEKEHSTVDPQCPEAGHLDPLNVYTRKMARIGDPPNDLKTPGRMKRYPRQEKVKSGCSSKGETFPHFIRSHVNVTPEMNLKLEDVQYLAYIFGDSLNPNEKLFKRNDRKLDREDFTSLHTGNDPSCYFLDLMAEKTTWTQNQLSRCTVWSLPLLFSELCTSPDFEIAHVIDHFMQGWFPRPTDLKYIYVQMKEMLRPSKVEHYYLMAVEISCSKIWLFDCFPSNETADGRKDAAKTVAKVLDTVLRINFAKHEILSQKTPMDQWDIDFVPGIPNMNCCNRDKF</sequence>
<dbReference type="Proteomes" id="UP001341840">
    <property type="component" value="Unassembled WGS sequence"/>
</dbReference>
<evidence type="ECO:0000256" key="1">
    <source>
        <dbReference type="SAM" id="MobiDB-lite"/>
    </source>
</evidence>
<gene>
    <name evidence="2" type="ORF">PIB30_053548</name>
</gene>
<dbReference type="EMBL" id="JASCZI010272259">
    <property type="protein sequence ID" value="MED6221341.1"/>
    <property type="molecule type" value="Genomic_DNA"/>
</dbReference>
<evidence type="ECO:0000313" key="3">
    <source>
        <dbReference type="Proteomes" id="UP001341840"/>
    </source>
</evidence>
<evidence type="ECO:0000313" key="2">
    <source>
        <dbReference type="EMBL" id="MED6221341.1"/>
    </source>
</evidence>